<dbReference type="SUPFAM" id="SSF53335">
    <property type="entry name" value="S-adenosyl-L-methionine-dependent methyltransferases"/>
    <property type="match status" value="1"/>
</dbReference>
<gene>
    <name evidence="1" type="ORF">C1I95_28250</name>
</gene>
<evidence type="ECO:0008006" key="3">
    <source>
        <dbReference type="Google" id="ProtNLM"/>
    </source>
</evidence>
<protein>
    <recommendedName>
        <fullName evidence="3">Methyltransferase domain-containing protein</fullName>
    </recommendedName>
</protein>
<dbReference type="Pfam" id="PF13489">
    <property type="entry name" value="Methyltransf_23"/>
    <property type="match status" value="1"/>
</dbReference>
<dbReference type="EMBL" id="POTY01000253">
    <property type="protein sequence ID" value="PZG10252.1"/>
    <property type="molecule type" value="Genomic_DNA"/>
</dbReference>
<dbReference type="InterPro" id="IPR029063">
    <property type="entry name" value="SAM-dependent_MTases_sf"/>
</dbReference>
<organism evidence="1 2">
    <name type="scientific">Micromonospora craterilacus</name>
    <dbReference type="NCBI Taxonomy" id="1655439"/>
    <lineage>
        <taxon>Bacteria</taxon>
        <taxon>Bacillati</taxon>
        <taxon>Actinomycetota</taxon>
        <taxon>Actinomycetes</taxon>
        <taxon>Micromonosporales</taxon>
        <taxon>Micromonosporaceae</taxon>
        <taxon>Micromonospora</taxon>
    </lineage>
</organism>
<name>A0A2W2DED5_9ACTN</name>
<reference evidence="1 2" key="1">
    <citation type="submission" date="2018-01" db="EMBL/GenBank/DDBJ databases">
        <title>Draft genome sequence of Jishengella sp. NA12.</title>
        <authorList>
            <person name="Sahin N."/>
            <person name="Ay H."/>
            <person name="Saygin H."/>
        </authorList>
    </citation>
    <scope>NUCLEOTIDE SEQUENCE [LARGE SCALE GENOMIC DNA]</scope>
    <source>
        <strain evidence="1 2">NA12</strain>
    </source>
</reference>
<dbReference type="Gene3D" id="3.40.50.150">
    <property type="entry name" value="Vaccinia Virus protein VP39"/>
    <property type="match status" value="1"/>
</dbReference>
<accession>A0A2W2DED5</accession>
<dbReference type="OrthoDB" id="3469983at2"/>
<dbReference type="RefSeq" id="WP_111218332.1">
    <property type="nucleotide sequence ID" value="NZ_POTY01000253.1"/>
</dbReference>
<evidence type="ECO:0000313" key="1">
    <source>
        <dbReference type="EMBL" id="PZG10252.1"/>
    </source>
</evidence>
<proteinExistence type="predicted"/>
<dbReference type="AlphaFoldDB" id="A0A2W2DED5"/>
<evidence type="ECO:0000313" key="2">
    <source>
        <dbReference type="Proteomes" id="UP000248924"/>
    </source>
</evidence>
<dbReference type="PANTHER" id="PTHR43861">
    <property type="entry name" value="TRANS-ACONITATE 2-METHYLTRANSFERASE-RELATED"/>
    <property type="match status" value="1"/>
</dbReference>
<sequence>MTNTSLPTHPGPLHQLLVPTIRAVLDRLDIRPAQTVLEVGAGPGEITAQLARLVGPDGRVAAVDADTSRLVVEHLVTPPEPCPTSVIDVQQLDLDRDILPGREDTYDHIVARWPYGALRDPVDVVEQMIARLRPGGWLVLADVTSTQPRIYRASDAEDAQLIGSVMRQVHGALTGSDGAGTWTSDIETLLLDRGMARQCVHTGAETWTGGRPGCRLLADIAAHLRPTGCTEGEIDRFTALMADPRVLLRSYERRVIHASTAAS</sequence>
<dbReference type="CDD" id="cd02440">
    <property type="entry name" value="AdoMet_MTases"/>
    <property type="match status" value="1"/>
</dbReference>
<comment type="caution">
    <text evidence="1">The sequence shown here is derived from an EMBL/GenBank/DDBJ whole genome shotgun (WGS) entry which is preliminary data.</text>
</comment>
<dbReference type="Proteomes" id="UP000248924">
    <property type="component" value="Unassembled WGS sequence"/>
</dbReference>
<keyword evidence="2" id="KW-1185">Reference proteome</keyword>